<comment type="catalytic activity">
    <reaction evidence="1">
        <text>ATP + protein L-histidine = ADP + protein N-phospho-L-histidine.</text>
        <dbReference type="EC" id="2.7.13.3"/>
    </reaction>
</comment>
<dbReference type="Gene3D" id="3.30.565.10">
    <property type="entry name" value="Histidine kinase-like ATPase, C-terminal domain"/>
    <property type="match status" value="1"/>
</dbReference>
<reference evidence="13 14" key="1">
    <citation type="submission" date="2020-10" db="EMBL/GenBank/DDBJ databases">
        <title>Phylogeny of dyella-like bacteria.</title>
        <authorList>
            <person name="Fu J."/>
        </authorList>
    </citation>
    <scope>NUCLEOTIDE SEQUENCE [LARGE SCALE GENOMIC DNA]</scope>
    <source>
        <strain evidence="13 14">DHOB07</strain>
    </source>
</reference>
<name>A0ABW8J051_9GAMM</name>
<dbReference type="RefSeq" id="WP_404601056.1">
    <property type="nucleotide sequence ID" value="NZ_JADIKG010000012.1"/>
</dbReference>
<dbReference type="PANTHER" id="PTHR45436:SF15">
    <property type="entry name" value="SENSOR HISTIDINE KINASE CUSS"/>
    <property type="match status" value="1"/>
</dbReference>
<dbReference type="Pfam" id="PF00512">
    <property type="entry name" value="HisKA"/>
    <property type="match status" value="1"/>
</dbReference>
<evidence type="ECO:0000256" key="10">
    <source>
        <dbReference type="ARBA" id="ARBA00023136"/>
    </source>
</evidence>
<dbReference type="Proteomes" id="UP001620405">
    <property type="component" value="Unassembled WGS sequence"/>
</dbReference>
<proteinExistence type="predicted"/>
<dbReference type="GO" id="GO:0016301">
    <property type="term" value="F:kinase activity"/>
    <property type="evidence" value="ECO:0007669"/>
    <property type="project" value="UniProtKB-KW"/>
</dbReference>
<comment type="caution">
    <text evidence="13">The sequence shown here is derived from an EMBL/GenBank/DDBJ whole genome shotgun (WGS) entry which is preliminary data.</text>
</comment>
<sequence length="453" mass="49618">MESAEGGRVTSLRRQLLAWLIPAYLLVAAVWMGVSYRQYETNISAFMDGQMHALANTYAHSSATVAGQPGVRALDEQHVQHDGTPIVQLWEDGGRLLATSWPIPSLGLQPSEGFHTVDADGQSWRIYTVLSSQTRVQIVQSNDFRQRVILDSARKSVEPMALLIPLSVLLVWVATLLALRPVDRLVHAIAQQDERSLEELPLSKVPRELMPLVVSINGLLKRLRNAFAVRQRFVQDAAHELRTPLTALTLQVEALHHKLGGSAVDAELVRLDAGIERMHRLVAQLLKLARQEAAQPIDGSTLVDLQQLVKESIGSLIPLAEKRAIDLGLEATERAVVRGDANDLRSVLENLLDNALRYTPAGGSVDVTLRRDGGEVAIEFADTGPGIPPELLEQVFERFYRVLGTGAQGSGLGLAIAQSAAERGGFHIELQNRHDQTGLVARVRFPQAILSLT</sequence>
<keyword evidence="4" id="KW-0597">Phosphoprotein</keyword>
<dbReference type="SMART" id="SM00388">
    <property type="entry name" value="HisKA"/>
    <property type="match status" value="1"/>
</dbReference>
<keyword evidence="9" id="KW-0902">Two-component regulatory system</keyword>
<dbReference type="InterPro" id="IPR036097">
    <property type="entry name" value="HisK_dim/P_sf"/>
</dbReference>
<keyword evidence="14" id="KW-1185">Reference proteome</keyword>
<feature type="transmembrane region" description="Helical" evidence="11">
    <location>
        <begin position="16"/>
        <end position="34"/>
    </location>
</feature>
<dbReference type="SUPFAM" id="SSF47384">
    <property type="entry name" value="Homodimeric domain of signal transducing histidine kinase"/>
    <property type="match status" value="1"/>
</dbReference>
<keyword evidence="6 11" id="KW-0812">Transmembrane</keyword>
<evidence type="ECO:0000259" key="12">
    <source>
        <dbReference type="PROSITE" id="PS50109"/>
    </source>
</evidence>
<feature type="domain" description="Histidine kinase" evidence="12">
    <location>
        <begin position="236"/>
        <end position="449"/>
    </location>
</feature>
<dbReference type="InterPro" id="IPR003594">
    <property type="entry name" value="HATPase_dom"/>
</dbReference>
<comment type="subcellular location">
    <subcellularLocation>
        <location evidence="2">Membrane</location>
        <topology evidence="2">Multi-pass membrane protein</topology>
    </subcellularLocation>
</comment>
<keyword evidence="8 11" id="KW-1133">Transmembrane helix</keyword>
<evidence type="ECO:0000256" key="11">
    <source>
        <dbReference type="SAM" id="Phobius"/>
    </source>
</evidence>
<accession>A0ABW8J051</accession>
<dbReference type="SMART" id="SM00387">
    <property type="entry name" value="HATPase_c"/>
    <property type="match status" value="1"/>
</dbReference>
<evidence type="ECO:0000256" key="6">
    <source>
        <dbReference type="ARBA" id="ARBA00022692"/>
    </source>
</evidence>
<keyword evidence="10 11" id="KW-0472">Membrane</keyword>
<keyword evidence="7 13" id="KW-0418">Kinase</keyword>
<dbReference type="InterPro" id="IPR005467">
    <property type="entry name" value="His_kinase_dom"/>
</dbReference>
<dbReference type="Pfam" id="PF02518">
    <property type="entry name" value="HATPase_c"/>
    <property type="match status" value="1"/>
</dbReference>
<evidence type="ECO:0000256" key="8">
    <source>
        <dbReference type="ARBA" id="ARBA00022989"/>
    </source>
</evidence>
<protein>
    <recommendedName>
        <fullName evidence="3">histidine kinase</fullName>
        <ecNumber evidence="3">2.7.13.3</ecNumber>
    </recommendedName>
</protein>
<dbReference type="InterPro" id="IPR003661">
    <property type="entry name" value="HisK_dim/P_dom"/>
</dbReference>
<dbReference type="EC" id="2.7.13.3" evidence="3"/>
<dbReference type="EMBL" id="JADIKG010000012">
    <property type="protein sequence ID" value="MFK2874544.1"/>
    <property type="molecule type" value="Genomic_DNA"/>
</dbReference>
<feature type="transmembrane region" description="Helical" evidence="11">
    <location>
        <begin position="160"/>
        <end position="179"/>
    </location>
</feature>
<gene>
    <name evidence="13" type="ORF">ISP13_13450</name>
</gene>
<dbReference type="PANTHER" id="PTHR45436">
    <property type="entry name" value="SENSOR HISTIDINE KINASE YKOH"/>
    <property type="match status" value="1"/>
</dbReference>
<evidence type="ECO:0000256" key="2">
    <source>
        <dbReference type="ARBA" id="ARBA00004141"/>
    </source>
</evidence>
<evidence type="ECO:0000256" key="7">
    <source>
        <dbReference type="ARBA" id="ARBA00022777"/>
    </source>
</evidence>
<dbReference type="CDD" id="cd00075">
    <property type="entry name" value="HATPase"/>
    <property type="match status" value="1"/>
</dbReference>
<keyword evidence="5" id="KW-0808">Transferase</keyword>
<dbReference type="SUPFAM" id="SSF55874">
    <property type="entry name" value="ATPase domain of HSP90 chaperone/DNA topoisomerase II/histidine kinase"/>
    <property type="match status" value="1"/>
</dbReference>
<evidence type="ECO:0000256" key="3">
    <source>
        <dbReference type="ARBA" id="ARBA00012438"/>
    </source>
</evidence>
<dbReference type="CDD" id="cd00082">
    <property type="entry name" value="HisKA"/>
    <property type="match status" value="1"/>
</dbReference>
<evidence type="ECO:0000313" key="14">
    <source>
        <dbReference type="Proteomes" id="UP001620405"/>
    </source>
</evidence>
<dbReference type="InterPro" id="IPR036890">
    <property type="entry name" value="HATPase_C_sf"/>
</dbReference>
<evidence type="ECO:0000256" key="1">
    <source>
        <dbReference type="ARBA" id="ARBA00000085"/>
    </source>
</evidence>
<evidence type="ECO:0000256" key="9">
    <source>
        <dbReference type="ARBA" id="ARBA00023012"/>
    </source>
</evidence>
<dbReference type="InterPro" id="IPR050428">
    <property type="entry name" value="TCS_sensor_his_kinase"/>
</dbReference>
<dbReference type="Gene3D" id="1.10.287.130">
    <property type="match status" value="1"/>
</dbReference>
<dbReference type="PRINTS" id="PR00344">
    <property type="entry name" value="BCTRLSENSOR"/>
</dbReference>
<evidence type="ECO:0000256" key="5">
    <source>
        <dbReference type="ARBA" id="ARBA00022679"/>
    </source>
</evidence>
<evidence type="ECO:0000313" key="13">
    <source>
        <dbReference type="EMBL" id="MFK2874544.1"/>
    </source>
</evidence>
<dbReference type="PROSITE" id="PS50109">
    <property type="entry name" value="HIS_KIN"/>
    <property type="match status" value="1"/>
</dbReference>
<evidence type="ECO:0000256" key="4">
    <source>
        <dbReference type="ARBA" id="ARBA00022553"/>
    </source>
</evidence>
<dbReference type="InterPro" id="IPR004358">
    <property type="entry name" value="Sig_transdc_His_kin-like_C"/>
</dbReference>
<organism evidence="13 14">
    <name type="scientific">Dyella lipolytica</name>
    <dbReference type="NCBI Taxonomy" id="1867835"/>
    <lineage>
        <taxon>Bacteria</taxon>
        <taxon>Pseudomonadati</taxon>
        <taxon>Pseudomonadota</taxon>
        <taxon>Gammaproteobacteria</taxon>
        <taxon>Lysobacterales</taxon>
        <taxon>Rhodanobacteraceae</taxon>
        <taxon>Dyella</taxon>
    </lineage>
</organism>